<gene>
    <name evidence="9" type="ORF">ABID12_000314</name>
</gene>
<evidence type="ECO:0000256" key="3">
    <source>
        <dbReference type="ARBA" id="ARBA00022485"/>
    </source>
</evidence>
<dbReference type="CDD" id="cd03063">
    <property type="entry name" value="TRX_Fd_FDH_beta"/>
    <property type="match status" value="1"/>
</dbReference>
<sequence length="523" mass="55565">MKPVIFIPCDAAALAVGADRVASSIAETLAARRLDAEIVRNGSRGLHWLEPMVEVRTDHGRVAYGPVKPSDVKSLFDAGFLEGAEHPLFLGKTRDLPFLKKQTRLTFARCGVTDPLSVSDYRRYKGLRGLENAIAMQGAEIVQVVTDSGLRGRGGAGFPTGIKWETVRKAAGAQKYVVCNADEGDSGTFADRMIMEGDPFVLIEGMAIAGLATGATRGYIYTRSEYPHAIATMRKAIEVARGEGILGPSVLGSGQAFDMEMRVGAGAYVCGEETSMLNSLEGKRGVVRAKPPVPALEGLFGCPTVVNNVLSLASIPLILDRGADYYRDFGIGKSRGTMPIQLAGNIKHGGLFETSFGITLNELIYDIGGGTASGRPVKAVQVGGPLGAYFPTSHFDIPFDYEAFTANNGLIGHAGIVVFDDTADMMKQARFAFEFCALESCGKCTPCRIGAVRGAEVIDRIASGASVSEQTTLLDDLCNTMRLGSLCALGGFTPYPVSSALSHFPEDFGPRPQSQTQPAEAAE</sequence>
<reference evidence="9 10" key="1">
    <citation type="submission" date="2024-06" db="EMBL/GenBank/DDBJ databases">
        <title>Genomic Encyclopedia of Type Strains, Phase IV (KMG-IV): sequencing the most valuable type-strain genomes for metagenomic binning, comparative biology and taxonomic classification.</title>
        <authorList>
            <person name="Goeker M."/>
        </authorList>
    </citation>
    <scope>NUCLEOTIDE SEQUENCE [LARGE SCALE GENOMIC DNA]</scope>
    <source>
        <strain evidence="9 10">DSM 28102</strain>
    </source>
</reference>
<feature type="compositionally biased region" description="Polar residues" evidence="7">
    <location>
        <begin position="512"/>
        <end position="523"/>
    </location>
</feature>
<evidence type="ECO:0000256" key="4">
    <source>
        <dbReference type="ARBA" id="ARBA00022723"/>
    </source>
</evidence>
<keyword evidence="4" id="KW-0479">Metal-binding</keyword>
<evidence type="ECO:0000256" key="1">
    <source>
        <dbReference type="ARBA" id="ARBA00001917"/>
    </source>
</evidence>
<proteinExistence type="inferred from homology"/>
<dbReference type="Gene3D" id="1.20.1440.230">
    <property type="entry name" value="NADH-ubiquinone oxidoreductase 51kDa subunit, iron-sulphur binding domain"/>
    <property type="match status" value="1"/>
</dbReference>
<keyword evidence="6" id="KW-0411">Iron-sulfur</keyword>
<evidence type="ECO:0000256" key="6">
    <source>
        <dbReference type="ARBA" id="ARBA00023014"/>
    </source>
</evidence>
<protein>
    <submittedName>
        <fullName evidence="9">Formate dehydrogenase iron-sulfur subunit</fullName>
    </submittedName>
</protein>
<dbReference type="InterPro" id="IPR001949">
    <property type="entry name" value="NADH-UbQ_OxRdtase_51kDa_CS"/>
</dbReference>
<keyword evidence="3" id="KW-0004">4Fe-4S</keyword>
<feature type="region of interest" description="Disordered" evidence="7">
    <location>
        <begin position="504"/>
        <end position="523"/>
    </location>
</feature>
<evidence type="ECO:0000256" key="2">
    <source>
        <dbReference type="ARBA" id="ARBA00007523"/>
    </source>
</evidence>
<dbReference type="RefSeq" id="WP_354432824.1">
    <property type="nucleotide sequence ID" value="NZ_JBEPLY010000001.1"/>
</dbReference>
<dbReference type="Proteomes" id="UP001549164">
    <property type="component" value="Unassembled WGS sequence"/>
</dbReference>
<evidence type="ECO:0000259" key="8">
    <source>
        <dbReference type="SMART" id="SM00928"/>
    </source>
</evidence>
<dbReference type="PROSITE" id="PS00645">
    <property type="entry name" value="COMPLEX1_51K_2"/>
    <property type="match status" value="1"/>
</dbReference>
<dbReference type="Pfam" id="PF10589">
    <property type="entry name" value="NADH_4Fe-4S"/>
    <property type="match status" value="1"/>
</dbReference>
<dbReference type="InterPro" id="IPR011538">
    <property type="entry name" value="Nuo51_FMN-bd"/>
</dbReference>
<dbReference type="Gene3D" id="3.10.20.600">
    <property type="match status" value="1"/>
</dbReference>
<dbReference type="Pfam" id="PF01512">
    <property type="entry name" value="Complex1_51K"/>
    <property type="match status" value="1"/>
</dbReference>
<dbReference type="Gene3D" id="3.40.50.11540">
    <property type="entry name" value="NADH-ubiquinone oxidoreductase 51kDa subunit"/>
    <property type="match status" value="1"/>
</dbReference>
<evidence type="ECO:0000256" key="5">
    <source>
        <dbReference type="ARBA" id="ARBA00023004"/>
    </source>
</evidence>
<dbReference type="SMART" id="SM00928">
    <property type="entry name" value="NADH_4Fe-4S"/>
    <property type="match status" value="1"/>
</dbReference>
<comment type="caution">
    <text evidence="9">The sequence shown here is derived from an EMBL/GenBank/DDBJ whole genome shotgun (WGS) entry which is preliminary data.</text>
</comment>
<dbReference type="InterPro" id="IPR037207">
    <property type="entry name" value="Nuop51_4Fe4S-bd_sf"/>
</dbReference>
<organism evidence="9 10">
    <name type="scientific">Martelella mangrovi</name>
    <dbReference type="NCBI Taxonomy" id="1397477"/>
    <lineage>
        <taxon>Bacteria</taxon>
        <taxon>Pseudomonadati</taxon>
        <taxon>Pseudomonadota</taxon>
        <taxon>Alphaproteobacteria</taxon>
        <taxon>Hyphomicrobiales</taxon>
        <taxon>Aurantimonadaceae</taxon>
        <taxon>Martelella</taxon>
    </lineage>
</organism>
<dbReference type="Gene3D" id="6.10.250.1450">
    <property type="match status" value="1"/>
</dbReference>
<dbReference type="SUPFAM" id="SSF142019">
    <property type="entry name" value="Nqo1 FMN-binding domain-like"/>
    <property type="match status" value="1"/>
</dbReference>
<comment type="similarity">
    <text evidence="2">Belongs to the complex I 51 kDa subunit family.</text>
</comment>
<dbReference type="EMBL" id="JBEPLY010000001">
    <property type="protein sequence ID" value="MET3598393.1"/>
    <property type="molecule type" value="Genomic_DNA"/>
</dbReference>
<dbReference type="PANTHER" id="PTHR43578">
    <property type="entry name" value="NADH-QUINONE OXIDOREDUCTASE SUBUNIT F"/>
    <property type="match status" value="1"/>
</dbReference>
<comment type="cofactor">
    <cofactor evidence="1">
        <name>FMN</name>
        <dbReference type="ChEBI" id="CHEBI:58210"/>
    </cofactor>
</comment>
<dbReference type="InterPro" id="IPR019575">
    <property type="entry name" value="Nuop51_4Fe4S-bd"/>
</dbReference>
<evidence type="ECO:0000256" key="7">
    <source>
        <dbReference type="SAM" id="MobiDB-lite"/>
    </source>
</evidence>
<dbReference type="SUPFAM" id="SSF52833">
    <property type="entry name" value="Thioredoxin-like"/>
    <property type="match status" value="1"/>
</dbReference>
<evidence type="ECO:0000313" key="9">
    <source>
        <dbReference type="EMBL" id="MET3598393.1"/>
    </source>
</evidence>
<feature type="domain" description="NADH-ubiquinone oxidoreductase 51kDa subunit iron-sulphur binding" evidence="8">
    <location>
        <begin position="426"/>
        <end position="471"/>
    </location>
</feature>
<keyword evidence="5" id="KW-0408">Iron</keyword>
<keyword evidence="10" id="KW-1185">Reference proteome</keyword>
<name>A0ABV2I692_9HYPH</name>
<dbReference type="InterPro" id="IPR036249">
    <property type="entry name" value="Thioredoxin-like_sf"/>
</dbReference>
<dbReference type="InterPro" id="IPR037225">
    <property type="entry name" value="Nuo51_FMN-bd_sf"/>
</dbReference>
<accession>A0ABV2I692</accession>
<evidence type="ECO:0000313" key="10">
    <source>
        <dbReference type="Proteomes" id="UP001549164"/>
    </source>
</evidence>
<dbReference type="PANTHER" id="PTHR43578:SF3">
    <property type="entry name" value="NADH-QUINONE OXIDOREDUCTASE SUBUNIT F"/>
    <property type="match status" value="1"/>
</dbReference>
<dbReference type="SUPFAM" id="SSF140490">
    <property type="entry name" value="Nqo1C-terminal domain-like"/>
    <property type="match status" value="1"/>
</dbReference>
<dbReference type="SUPFAM" id="SSF142984">
    <property type="entry name" value="Nqo1 middle domain-like"/>
    <property type="match status" value="1"/>
</dbReference>
<dbReference type="PROSITE" id="PS00644">
    <property type="entry name" value="COMPLEX1_51K_1"/>
    <property type="match status" value="1"/>
</dbReference>